<evidence type="ECO:0000256" key="6">
    <source>
        <dbReference type="ARBA" id="ARBA00023015"/>
    </source>
</evidence>
<keyword evidence="6" id="KW-0805">Transcription regulation</keyword>
<dbReference type="InterPro" id="IPR021752">
    <property type="entry name" value="TF_Rrn7_Zf"/>
</dbReference>
<keyword evidence="4" id="KW-0863">Zinc-finger</keyword>
<evidence type="ECO:0000256" key="8">
    <source>
        <dbReference type="ARBA" id="ARBA00023163"/>
    </source>
</evidence>
<dbReference type="InterPro" id="IPR048538">
    <property type="entry name" value="Rrn7_cyclin_C"/>
</dbReference>
<organism evidence="14 15">
    <name type="scientific">Acrodontium crateriforme</name>
    <dbReference type="NCBI Taxonomy" id="150365"/>
    <lineage>
        <taxon>Eukaryota</taxon>
        <taxon>Fungi</taxon>
        <taxon>Dikarya</taxon>
        <taxon>Ascomycota</taxon>
        <taxon>Pezizomycotina</taxon>
        <taxon>Dothideomycetes</taxon>
        <taxon>Dothideomycetidae</taxon>
        <taxon>Mycosphaerellales</taxon>
        <taxon>Teratosphaeriaceae</taxon>
        <taxon>Acrodontium</taxon>
    </lineage>
</organism>
<accession>A0AAQ3R1T6</accession>
<keyword evidence="8" id="KW-0804">Transcription</keyword>
<dbReference type="Pfam" id="PF11781">
    <property type="entry name" value="Zn_ribbon_RRN7"/>
    <property type="match status" value="1"/>
</dbReference>
<evidence type="ECO:0000256" key="10">
    <source>
        <dbReference type="SAM" id="MobiDB-lite"/>
    </source>
</evidence>
<proteinExistence type="inferred from homology"/>
<dbReference type="GO" id="GO:0070860">
    <property type="term" value="C:RNA polymerase I core factor complex"/>
    <property type="evidence" value="ECO:0007669"/>
    <property type="project" value="InterPro"/>
</dbReference>
<dbReference type="Pfam" id="PF20645">
    <property type="entry name" value="Rrn7_cyclin_C"/>
    <property type="match status" value="1"/>
</dbReference>
<dbReference type="PANTHER" id="PTHR31576:SF2">
    <property type="entry name" value="TATA BOX-BINDING PROTEIN-ASSOCIATED FACTOR RNA POLYMERASE I SUBUNIT B"/>
    <property type="match status" value="1"/>
</dbReference>
<evidence type="ECO:0000256" key="7">
    <source>
        <dbReference type="ARBA" id="ARBA00023125"/>
    </source>
</evidence>
<dbReference type="Pfam" id="PF20644">
    <property type="entry name" value="Rrn7_cyclin_N"/>
    <property type="match status" value="1"/>
</dbReference>
<evidence type="ECO:0000256" key="5">
    <source>
        <dbReference type="ARBA" id="ARBA00022833"/>
    </source>
</evidence>
<dbReference type="GO" id="GO:0001164">
    <property type="term" value="F:RNA polymerase I core promoter sequence-specific DNA binding"/>
    <property type="evidence" value="ECO:0007669"/>
    <property type="project" value="InterPro"/>
</dbReference>
<reference evidence="14 15" key="1">
    <citation type="submission" date="2023-11" db="EMBL/GenBank/DDBJ databases">
        <title>An acidophilic fungus is an integral part of prey digestion in a carnivorous sundew plant.</title>
        <authorList>
            <person name="Tsai I.J."/>
        </authorList>
    </citation>
    <scope>NUCLEOTIDE SEQUENCE [LARGE SCALE GENOMIC DNA]</scope>
    <source>
        <strain evidence="14">169a</strain>
    </source>
</reference>
<keyword evidence="7" id="KW-0238">DNA-binding</keyword>
<sequence>MSSRVKRPDPCSHEDCGSRRFHVGDDGYTYCDRGHQQQERGTVVTEDTGELIIHGRTSKRKGDSDADSSVSRVSGFSGTRALEHYLLCLQLVLRKQCRWLIDVQLLPAEIETLIRDLWAFRLQSLQPGSLTYDSDTETDGRSNSQSQLFSSQSEGEASNASQQKKRTRNETRMAPSLLETLSLIYTAMLLSRIPVTLADIHSWAGQGDLLFYRAAKAVPLQMREKLPATYQELLEPQDLGPPERLNRKTLNLLKMLSTKPGMAFPPINHPLILYRWIRALSLPIEIFAATKRLAKLLNVEFTYSLDQTTHPRLRILRYAEPRLMALIVITTKLLFPFDDKTTLRFARSLTDPSALSLDWTTWLQTHSSPTPDPSPLPFTKAISLSESDAIALSPKALDAYLDMYETTFATAQVRTHGEASRDADFRRMLFRLFPAEREEDAHLPTPAFEPSGAETRRLESVQMALHRRGIERDAPPGRRMGAAYRRFRTVRELESFCRESGTAEERFYSLAAGVAGVGVEDLVRGVFFFERRLQVLEDEARMKDRRMNNGR</sequence>
<evidence type="ECO:0000256" key="2">
    <source>
        <dbReference type="ARBA" id="ARBA00006899"/>
    </source>
</evidence>
<keyword evidence="5" id="KW-0862">Zinc</keyword>
<dbReference type="InterPro" id="IPR033599">
    <property type="entry name" value="TAF1B/Rrn7"/>
</dbReference>
<evidence type="ECO:0000313" key="14">
    <source>
        <dbReference type="EMBL" id="WPG97290.1"/>
    </source>
</evidence>
<comment type="subcellular location">
    <subcellularLocation>
        <location evidence="1">Nucleus</location>
        <location evidence="1">Nucleolus</location>
    </subcellularLocation>
</comment>
<gene>
    <name evidence="14" type="ORF">R9X50_00006400</name>
</gene>
<comment type="similarity">
    <text evidence="2">Belongs to the RRN7/TAF1B family.</text>
</comment>
<dbReference type="GO" id="GO:0042790">
    <property type="term" value="P:nucleolar large rRNA transcription by RNA polymerase I"/>
    <property type="evidence" value="ECO:0007669"/>
    <property type="project" value="TreeGrafter"/>
</dbReference>
<dbReference type="AlphaFoldDB" id="A0AAQ3R1T6"/>
<dbReference type="InterPro" id="IPR048540">
    <property type="entry name" value="Rrn7_cyclin_N"/>
</dbReference>
<feature type="domain" description="Rrn7/TAF1B C-terminal cyclin" evidence="13">
    <location>
        <begin position="243"/>
        <end position="408"/>
    </location>
</feature>
<evidence type="ECO:0000259" key="13">
    <source>
        <dbReference type="Pfam" id="PF20645"/>
    </source>
</evidence>
<keyword evidence="15" id="KW-1185">Reference proteome</keyword>
<evidence type="ECO:0000256" key="9">
    <source>
        <dbReference type="ARBA" id="ARBA00023242"/>
    </source>
</evidence>
<dbReference type="EMBL" id="CP138580">
    <property type="protein sequence ID" value="WPG97290.1"/>
    <property type="molecule type" value="Genomic_DNA"/>
</dbReference>
<dbReference type="GO" id="GO:0008270">
    <property type="term" value="F:zinc ion binding"/>
    <property type="evidence" value="ECO:0007669"/>
    <property type="project" value="UniProtKB-KW"/>
</dbReference>
<evidence type="ECO:0000313" key="15">
    <source>
        <dbReference type="Proteomes" id="UP001303373"/>
    </source>
</evidence>
<name>A0AAQ3R1T6_9PEZI</name>
<keyword evidence="9" id="KW-0539">Nucleus</keyword>
<keyword evidence="3" id="KW-0479">Metal-binding</keyword>
<dbReference type="PANTHER" id="PTHR31576">
    <property type="entry name" value="TATA BOX-BINDING PROTEIN-ASSOCIATED FACTOR RNA POLYMERASE I SUBUNIT B"/>
    <property type="match status" value="1"/>
</dbReference>
<feature type="domain" description="Rrn7/TAF1B N-terminal cyclin" evidence="12">
    <location>
        <begin position="89"/>
        <end position="219"/>
    </location>
</feature>
<evidence type="ECO:0000259" key="11">
    <source>
        <dbReference type="Pfam" id="PF11781"/>
    </source>
</evidence>
<evidence type="ECO:0000256" key="4">
    <source>
        <dbReference type="ARBA" id="ARBA00022771"/>
    </source>
</evidence>
<evidence type="ECO:0000256" key="1">
    <source>
        <dbReference type="ARBA" id="ARBA00004604"/>
    </source>
</evidence>
<dbReference type="Proteomes" id="UP001303373">
    <property type="component" value="Chromosome 1"/>
</dbReference>
<evidence type="ECO:0000256" key="3">
    <source>
        <dbReference type="ARBA" id="ARBA00022723"/>
    </source>
</evidence>
<evidence type="ECO:0008006" key="16">
    <source>
        <dbReference type="Google" id="ProtNLM"/>
    </source>
</evidence>
<feature type="region of interest" description="Disordered" evidence="10">
    <location>
        <begin position="131"/>
        <end position="171"/>
    </location>
</feature>
<evidence type="ECO:0000259" key="12">
    <source>
        <dbReference type="Pfam" id="PF20644"/>
    </source>
</evidence>
<protein>
    <recommendedName>
        <fullName evidence="16">RRN7-type domain-containing protein</fullName>
    </recommendedName>
</protein>
<feature type="domain" description="RRN7-type" evidence="11">
    <location>
        <begin position="15"/>
        <end position="38"/>
    </location>
</feature>
<feature type="compositionally biased region" description="Low complexity" evidence="10">
    <location>
        <begin position="142"/>
        <end position="153"/>
    </location>
</feature>